<keyword evidence="1" id="KW-0472">Membrane</keyword>
<proteinExistence type="predicted"/>
<dbReference type="Pfam" id="PF10825">
    <property type="entry name" value="DUF2752"/>
    <property type="match status" value="1"/>
</dbReference>
<dbReference type="STRING" id="421531.IX38_10360"/>
<dbReference type="Proteomes" id="UP000028703">
    <property type="component" value="Unassembled WGS sequence"/>
</dbReference>
<feature type="transmembrane region" description="Helical" evidence="1">
    <location>
        <begin position="69"/>
        <end position="89"/>
    </location>
</feature>
<dbReference type="eggNOG" id="ENOG5032Y6U">
    <property type="taxonomic scope" value="Bacteria"/>
</dbReference>
<keyword evidence="1" id="KW-0812">Transmembrane</keyword>
<keyword evidence="1" id="KW-1133">Transmembrane helix</keyword>
<dbReference type="OrthoDB" id="9815897at2"/>
<gene>
    <name evidence="2" type="ORF">IX38_10360</name>
</gene>
<sequence>MKIEDFMLTCPSKRFLGIECLGCGAQRAVVLVFEGKFSEALHLYPAVYTLLLFLFTLSLSFVDKKRKYSGILMGMVALNLIIMIISYYYRHFYIHSHS</sequence>
<dbReference type="RefSeq" id="WP_034704362.1">
    <property type="nucleotide sequence ID" value="NZ_JPRO01000007.1"/>
</dbReference>
<evidence type="ECO:0000256" key="1">
    <source>
        <dbReference type="SAM" id="Phobius"/>
    </source>
</evidence>
<dbReference type="EMBL" id="JPRO01000007">
    <property type="protein sequence ID" value="KFF03808.1"/>
    <property type="molecule type" value="Genomic_DNA"/>
</dbReference>
<organism evidence="2 3">
    <name type="scientific">Chryseobacterium luteum</name>
    <dbReference type="NCBI Taxonomy" id="421531"/>
    <lineage>
        <taxon>Bacteria</taxon>
        <taxon>Pseudomonadati</taxon>
        <taxon>Bacteroidota</taxon>
        <taxon>Flavobacteriia</taxon>
        <taxon>Flavobacteriales</taxon>
        <taxon>Weeksellaceae</taxon>
        <taxon>Chryseobacterium group</taxon>
        <taxon>Chryseobacterium</taxon>
    </lineage>
</organism>
<comment type="caution">
    <text evidence="2">The sequence shown here is derived from an EMBL/GenBank/DDBJ whole genome shotgun (WGS) entry which is preliminary data.</text>
</comment>
<evidence type="ECO:0008006" key="4">
    <source>
        <dbReference type="Google" id="ProtNLM"/>
    </source>
</evidence>
<name>A0A085ZH94_9FLAO</name>
<dbReference type="InterPro" id="IPR021215">
    <property type="entry name" value="DUF2752"/>
</dbReference>
<keyword evidence="3" id="KW-1185">Reference proteome</keyword>
<dbReference type="AlphaFoldDB" id="A0A085ZH94"/>
<protein>
    <recommendedName>
        <fullName evidence="4">DUF2752 domain-containing protein</fullName>
    </recommendedName>
</protein>
<feature type="transmembrane region" description="Helical" evidence="1">
    <location>
        <begin position="43"/>
        <end position="62"/>
    </location>
</feature>
<evidence type="ECO:0000313" key="3">
    <source>
        <dbReference type="Proteomes" id="UP000028703"/>
    </source>
</evidence>
<reference evidence="2 3" key="1">
    <citation type="submission" date="2014-07" db="EMBL/GenBank/DDBJ databases">
        <title>Genome of Chryseobacterium luteum DSM 18605.</title>
        <authorList>
            <person name="Stropko S.J."/>
            <person name="Pipes S.E."/>
            <person name="Newman J.D."/>
        </authorList>
    </citation>
    <scope>NUCLEOTIDE SEQUENCE [LARGE SCALE GENOMIC DNA]</scope>
    <source>
        <strain evidence="2 3">DSM 18605</strain>
    </source>
</reference>
<accession>A0A085ZH94</accession>
<evidence type="ECO:0000313" key="2">
    <source>
        <dbReference type="EMBL" id="KFF03808.1"/>
    </source>
</evidence>